<keyword evidence="14" id="KW-1185">Reference proteome</keyword>
<evidence type="ECO:0000256" key="7">
    <source>
        <dbReference type="ARBA" id="ARBA00022707"/>
    </source>
</evidence>
<gene>
    <name evidence="15" type="primary">LOC117566076</name>
</gene>
<evidence type="ECO:0000256" key="1">
    <source>
        <dbReference type="ARBA" id="ARBA00004236"/>
    </source>
</evidence>
<feature type="region of interest" description="Disordered" evidence="13">
    <location>
        <begin position="221"/>
        <end position="240"/>
    </location>
</feature>
<dbReference type="Gene3D" id="1.10.238.10">
    <property type="entry name" value="EF-hand"/>
    <property type="match status" value="1"/>
</dbReference>
<evidence type="ECO:0000313" key="14">
    <source>
        <dbReference type="Proteomes" id="UP000515160"/>
    </source>
</evidence>
<evidence type="ECO:0000256" key="3">
    <source>
        <dbReference type="ARBA" id="ARBA00022448"/>
    </source>
</evidence>
<keyword evidence="8" id="KW-0479">Metal-binding</keyword>
<keyword evidence="10" id="KW-0106">Calcium</keyword>
<keyword evidence="11" id="KW-0472">Membrane</keyword>
<dbReference type="RefSeq" id="XP_034101471.1">
    <property type="nucleotide sequence ID" value="XM_034245580.2"/>
</dbReference>
<dbReference type="GO" id="GO:0046872">
    <property type="term" value="F:metal ion binding"/>
    <property type="evidence" value="ECO:0007669"/>
    <property type="project" value="UniProtKB-KW"/>
</dbReference>
<evidence type="ECO:0000256" key="13">
    <source>
        <dbReference type="SAM" id="MobiDB-lite"/>
    </source>
</evidence>
<keyword evidence="9" id="KW-0677">Repeat</keyword>
<evidence type="ECO:0000256" key="9">
    <source>
        <dbReference type="ARBA" id="ARBA00022737"/>
    </source>
</evidence>
<dbReference type="SUPFAM" id="SSF47473">
    <property type="entry name" value="EF-hand"/>
    <property type="match status" value="1"/>
</dbReference>
<dbReference type="OrthoDB" id="191686at2759"/>
<keyword evidence="6" id="KW-0597">Phosphoprotein</keyword>
<keyword evidence="4" id="KW-1003">Cell membrane</keyword>
<evidence type="ECO:0000256" key="11">
    <source>
        <dbReference type="ARBA" id="ARBA00023136"/>
    </source>
</evidence>
<dbReference type="GO" id="GO:0005886">
    <property type="term" value="C:plasma membrane"/>
    <property type="evidence" value="ECO:0007669"/>
    <property type="project" value="UniProtKB-SubCell"/>
</dbReference>
<dbReference type="InterPro" id="IPR051875">
    <property type="entry name" value="Calcineurin_B_homologous"/>
</dbReference>
<dbReference type="InterPro" id="IPR011992">
    <property type="entry name" value="EF-hand-dom_pair"/>
</dbReference>
<protein>
    <submittedName>
        <fullName evidence="15">Calcineurin B homologous protein 1</fullName>
    </submittedName>
</protein>
<reference evidence="15" key="1">
    <citation type="submission" date="2025-08" db="UniProtKB">
        <authorList>
            <consortium name="RefSeq"/>
        </authorList>
    </citation>
    <scope>IDENTIFICATION</scope>
    <source>
        <strain evidence="15">15112-1751.03</strain>
        <tissue evidence="15">Whole Adult</tissue>
    </source>
</reference>
<feature type="region of interest" description="Disordered" evidence="13">
    <location>
        <begin position="73"/>
        <end position="94"/>
    </location>
</feature>
<accession>A0A6P8WCS2</accession>
<name>A0A6P8WCS2_DROAB</name>
<evidence type="ECO:0000256" key="5">
    <source>
        <dbReference type="ARBA" id="ARBA00022490"/>
    </source>
</evidence>
<dbReference type="PANTHER" id="PTHR46002">
    <property type="entry name" value="EG:114D9.1 PROTEIN-RELATED"/>
    <property type="match status" value="1"/>
</dbReference>
<dbReference type="AlphaFoldDB" id="A0A6P8WCS2"/>
<keyword evidence="5" id="KW-0963">Cytoplasm</keyword>
<evidence type="ECO:0000256" key="4">
    <source>
        <dbReference type="ARBA" id="ARBA00022475"/>
    </source>
</evidence>
<keyword evidence="12" id="KW-0449">Lipoprotein</keyword>
<comment type="subcellular location">
    <subcellularLocation>
        <location evidence="1">Cell membrane</location>
    </subcellularLocation>
    <subcellularLocation>
        <location evidence="2">Cytoplasm</location>
    </subcellularLocation>
</comment>
<evidence type="ECO:0000256" key="8">
    <source>
        <dbReference type="ARBA" id="ARBA00022723"/>
    </source>
</evidence>
<keyword evidence="3" id="KW-0813">Transport</keyword>
<dbReference type="GO" id="GO:0005737">
    <property type="term" value="C:cytoplasm"/>
    <property type="evidence" value="ECO:0007669"/>
    <property type="project" value="UniProtKB-SubCell"/>
</dbReference>
<proteinExistence type="predicted"/>
<evidence type="ECO:0000256" key="6">
    <source>
        <dbReference type="ARBA" id="ARBA00022553"/>
    </source>
</evidence>
<evidence type="ECO:0000313" key="15">
    <source>
        <dbReference type="RefSeq" id="XP_034101471.1"/>
    </source>
</evidence>
<feature type="compositionally biased region" description="Basic and acidic residues" evidence="13">
    <location>
        <begin position="226"/>
        <end position="240"/>
    </location>
</feature>
<evidence type="ECO:0000256" key="10">
    <source>
        <dbReference type="ARBA" id="ARBA00022837"/>
    </source>
</evidence>
<dbReference type="Proteomes" id="UP000515160">
    <property type="component" value="Chromosome X"/>
</dbReference>
<sequence>MGLTNSHQLSAAELQAHQAATGLSIEQLDQLHARFLALDRCQRGYLTPTELLRIPQLAQNPLHRQIIDGFFGHTNTGMGTGTRSDSDSDTDADSMSRDRINFGQFVRTCATFLVPQCDHPPHQRLDGRVHKLRLLSHMFDTQRRGRIERTDFRKVMTTLLNASPPPSDGVANVHPHSSESELQLLEELAFGERESSTYEEFEERLATVDVESKLAVSKWLEEEEKEKEMEIEKEEEGKRT</sequence>
<evidence type="ECO:0000256" key="12">
    <source>
        <dbReference type="ARBA" id="ARBA00023288"/>
    </source>
</evidence>
<evidence type="ECO:0000256" key="2">
    <source>
        <dbReference type="ARBA" id="ARBA00004496"/>
    </source>
</evidence>
<keyword evidence="7" id="KW-0519">Myristate</keyword>
<dbReference type="GeneID" id="117566076"/>
<organism evidence="14 15">
    <name type="scientific">Drosophila albomicans</name>
    <name type="common">Fruit fly</name>
    <dbReference type="NCBI Taxonomy" id="7291"/>
    <lineage>
        <taxon>Eukaryota</taxon>
        <taxon>Metazoa</taxon>
        <taxon>Ecdysozoa</taxon>
        <taxon>Arthropoda</taxon>
        <taxon>Hexapoda</taxon>
        <taxon>Insecta</taxon>
        <taxon>Pterygota</taxon>
        <taxon>Neoptera</taxon>
        <taxon>Endopterygota</taxon>
        <taxon>Diptera</taxon>
        <taxon>Brachycera</taxon>
        <taxon>Muscomorpha</taxon>
        <taxon>Ephydroidea</taxon>
        <taxon>Drosophilidae</taxon>
        <taxon>Drosophila</taxon>
    </lineage>
</organism>